<evidence type="ECO:0000256" key="8">
    <source>
        <dbReference type="ARBA" id="ARBA00023012"/>
    </source>
</evidence>
<keyword evidence="4" id="KW-0808">Transferase</keyword>
<dbReference type="InterPro" id="IPR003661">
    <property type="entry name" value="HisK_dim/P_dom"/>
</dbReference>
<feature type="domain" description="Histidine kinase" evidence="10">
    <location>
        <begin position="240"/>
        <end position="450"/>
    </location>
</feature>
<dbReference type="Gene3D" id="3.30.450.20">
    <property type="entry name" value="PAS domain"/>
    <property type="match status" value="1"/>
</dbReference>
<evidence type="ECO:0000313" key="12">
    <source>
        <dbReference type="Proteomes" id="UP001155241"/>
    </source>
</evidence>
<feature type="transmembrane region" description="Helical" evidence="9">
    <location>
        <begin position="73"/>
        <end position="96"/>
    </location>
</feature>
<dbReference type="Pfam" id="PF00512">
    <property type="entry name" value="HisKA"/>
    <property type="match status" value="1"/>
</dbReference>
<dbReference type="Gene3D" id="3.30.565.10">
    <property type="entry name" value="Histidine kinase-like ATPase, C-terminal domain"/>
    <property type="match status" value="1"/>
</dbReference>
<dbReference type="EC" id="2.7.13.3" evidence="2"/>
<dbReference type="AlphaFoldDB" id="A0A9X2FCH2"/>
<dbReference type="CDD" id="cd00130">
    <property type="entry name" value="PAS"/>
    <property type="match status" value="1"/>
</dbReference>
<protein>
    <recommendedName>
        <fullName evidence="2">histidine kinase</fullName>
        <ecNumber evidence="2">2.7.13.3</ecNumber>
    </recommendedName>
</protein>
<dbReference type="Pfam" id="PF02518">
    <property type="entry name" value="HATPase_c"/>
    <property type="match status" value="1"/>
</dbReference>
<sequence length="455" mass="50270">MFHENQPSQGIAPRWAIAGLALTSLSALLVTAWILMDFSREIEILKQLSSHLPASDLPEATELAGNLRLQWRLAVVLVLNTVALSVAVVLLVRAYISSESSLRVTKVLATDILASIDQGIITTDQNAEILSINPCGELLLWPAEDMEDQNRRVFPAAHQTLATICQKVLQTHASIRDKDYVVENDGHAQTLRAGCTLLRDHRHRLIGTVIHVRNVTEKVLIEQRLLRMERYMSLGSLAAGLQHEIKNPLSALTLHVQLLREGLEEGRPSSETQATLGVLEEETRRITRVLEGFRDFASVDKLNLSPVNLRSFVEKVIRLVGPQAERAGVEISLKWPDEEMPTVSLDPIRMEQVLLNLVLNAMAAMPGGGNLQIQVDEDNDFIALQVIDSGSGIPKDLQDKVFDPYFTTRNTGTGMGLAICEKIVRQHNGIIDFESGSHGTTFTITLPAQAHQPIT</sequence>
<keyword evidence="9" id="KW-1133">Transmembrane helix</keyword>
<accession>A0A9X2FCH2</accession>
<evidence type="ECO:0000259" key="10">
    <source>
        <dbReference type="PROSITE" id="PS50109"/>
    </source>
</evidence>
<dbReference type="PANTHER" id="PTHR43065:SF10">
    <property type="entry name" value="PEROXIDE STRESS-ACTIVATED HISTIDINE KINASE MAK3"/>
    <property type="match status" value="1"/>
</dbReference>
<name>A0A9X2FCH2_9BACT</name>
<dbReference type="InterPro" id="IPR000014">
    <property type="entry name" value="PAS"/>
</dbReference>
<dbReference type="PRINTS" id="PR00344">
    <property type="entry name" value="BCTRLSENSOR"/>
</dbReference>
<keyword evidence="7 11" id="KW-0067">ATP-binding</keyword>
<dbReference type="InterPro" id="IPR036097">
    <property type="entry name" value="HisK_dim/P_sf"/>
</dbReference>
<gene>
    <name evidence="11" type="ORF">NG895_17045</name>
</gene>
<dbReference type="RefSeq" id="WP_252853723.1">
    <property type="nucleotide sequence ID" value="NZ_JAMXLR010000058.1"/>
</dbReference>
<proteinExistence type="predicted"/>
<dbReference type="InterPro" id="IPR036890">
    <property type="entry name" value="HATPase_C_sf"/>
</dbReference>
<evidence type="ECO:0000256" key="5">
    <source>
        <dbReference type="ARBA" id="ARBA00022741"/>
    </source>
</evidence>
<dbReference type="InterPro" id="IPR003594">
    <property type="entry name" value="HATPase_dom"/>
</dbReference>
<evidence type="ECO:0000313" key="11">
    <source>
        <dbReference type="EMBL" id="MCO6045608.1"/>
    </source>
</evidence>
<organism evidence="11 12">
    <name type="scientific">Aeoliella straminimaris</name>
    <dbReference type="NCBI Taxonomy" id="2954799"/>
    <lineage>
        <taxon>Bacteria</taxon>
        <taxon>Pseudomonadati</taxon>
        <taxon>Planctomycetota</taxon>
        <taxon>Planctomycetia</taxon>
        <taxon>Pirellulales</taxon>
        <taxon>Lacipirellulaceae</taxon>
        <taxon>Aeoliella</taxon>
    </lineage>
</organism>
<dbReference type="InterPro" id="IPR035965">
    <property type="entry name" value="PAS-like_dom_sf"/>
</dbReference>
<keyword evidence="9" id="KW-0812">Transmembrane</keyword>
<dbReference type="Gene3D" id="1.10.287.130">
    <property type="match status" value="1"/>
</dbReference>
<evidence type="ECO:0000256" key="9">
    <source>
        <dbReference type="SAM" id="Phobius"/>
    </source>
</evidence>
<dbReference type="GO" id="GO:0000155">
    <property type="term" value="F:phosphorelay sensor kinase activity"/>
    <property type="evidence" value="ECO:0007669"/>
    <property type="project" value="InterPro"/>
</dbReference>
<dbReference type="SUPFAM" id="SSF55874">
    <property type="entry name" value="ATPase domain of HSP90 chaperone/DNA topoisomerase II/histidine kinase"/>
    <property type="match status" value="1"/>
</dbReference>
<keyword evidence="6" id="KW-0418">Kinase</keyword>
<comment type="caution">
    <text evidence="11">The sequence shown here is derived from an EMBL/GenBank/DDBJ whole genome shotgun (WGS) entry which is preliminary data.</text>
</comment>
<evidence type="ECO:0000256" key="2">
    <source>
        <dbReference type="ARBA" id="ARBA00012438"/>
    </source>
</evidence>
<comment type="catalytic activity">
    <reaction evidence="1">
        <text>ATP + protein L-histidine = ADP + protein N-phospho-L-histidine.</text>
        <dbReference type="EC" id="2.7.13.3"/>
    </reaction>
</comment>
<dbReference type="SUPFAM" id="SSF55785">
    <property type="entry name" value="PYP-like sensor domain (PAS domain)"/>
    <property type="match status" value="1"/>
</dbReference>
<keyword evidence="12" id="KW-1185">Reference proteome</keyword>
<keyword evidence="3" id="KW-0597">Phosphoprotein</keyword>
<evidence type="ECO:0000256" key="1">
    <source>
        <dbReference type="ARBA" id="ARBA00000085"/>
    </source>
</evidence>
<dbReference type="CDD" id="cd00082">
    <property type="entry name" value="HisKA"/>
    <property type="match status" value="1"/>
</dbReference>
<dbReference type="EMBL" id="JAMXLR010000058">
    <property type="protein sequence ID" value="MCO6045608.1"/>
    <property type="molecule type" value="Genomic_DNA"/>
</dbReference>
<feature type="transmembrane region" description="Helical" evidence="9">
    <location>
        <begin position="15"/>
        <end position="36"/>
    </location>
</feature>
<dbReference type="InterPro" id="IPR013656">
    <property type="entry name" value="PAS_4"/>
</dbReference>
<dbReference type="PANTHER" id="PTHR43065">
    <property type="entry name" value="SENSOR HISTIDINE KINASE"/>
    <property type="match status" value="1"/>
</dbReference>
<dbReference type="Pfam" id="PF08448">
    <property type="entry name" value="PAS_4"/>
    <property type="match status" value="1"/>
</dbReference>
<dbReference type="SUPFAM" id="SSF47384">
    <property type="entry name" value="Homodimeric domain of signal transducing histidine kinase"/>
    <property type="match status" value="1"/>
</dbReference>
<evidence type="ECO:0000256" key="4">
    <source>
        <dbReference type="ARBA" id="ARBA00022679"/>
    </source>
</evidence>
<dbReference type="InterPro" id="IPR004358">
    <property type="entry name" value="Sig_transdc_His_kin-like_C"/>
</dbReference>
<dbReference type="PROSITE" id="PS50109">
    <property type="entry name" value="HIS_KIN"/>
    <property type="match status" value="1"/>
</dbReference>
<evidence type="ECO:0000256" key="3">
    <source>
        <dbReference type="ARBA" id="ARBA00022553"/>
    </source>
</evidence>
<keyword evidence="5" id="KW-0547">Nucleotide-binding</keyword>
<dbReference type="SMART" id="SM00388">
    <property type="entry name" value="HisKA"/>
    <property type="match status" value="1"/>
</dbReference>
<keyword evidence="9" id="KW-0472">Membrane</keyword>
<keyword evidence="8" id="KW-0902">Two-component regulatory system</keyword>
<reference evidence="11" key="1">
    <citation type="submission" date="2022-06" db="EMBL/GenBank/DDBJ databases">
        <title>Aeoliella straminimaris, a novel planctomycete from sediments.</title>
        <authorList>
            <person name="Vitorino I.R."/>
            <person name="Lage O.M."/>
        </authorList>
    </citation>
    <scope>NUCLEOTIDE SEQUENCE</scope>
    <source>
        <strain evidence="11">ICT_H6.2</strain>
    </source>
</reference>
<dbReference type="GO" id="GO:0005524">
    <property type="term" value="F:ATP binding"/>
    <property type="evidence" value="ECO:0007669"/>
    <property type="project" value="UniProtKB-KW"/>
</dbReference>
<dbReference type="Proteomes" id="UP001155241">
    <property type="component" value="Unassembled WGS sequence"/>
</dbReference>
<dbReference type="InterPro" id="IPR005467">
    <property type="entry name" value="His_kinase_dom"/>
</dbReference>
<evidence type="ECO:0000256" key="6">
    <source>
        <dbReference type="ARBA" id="ARBA00022777"/>
    </source>
</evidence>
<evidence type="ECO:0000256" key="7">
    <source>
        <dbReference type="ARBA" id="ARBA00022840"/>
    </source>
</evidence>
<dbReference type="SMART" id="SM00387">
    <property type="entry name" value="HATPase_c"/>
    <property type="match status" value="1"/>
</dbReference>